<dbReference type="Proteomes" id="UP001054945">
    <property type="component" value="Unassembled WGS sequence"/>
</dbReference>
<comment type="caution">
    <text evidence="1">The sequence shown here is derived from an EMBL/GenBank/DDBJ whole genome shotgun (WGS) entry which is preliminary data.</text>
</comment>
<organism evidence="1 2">
    <name type="scientific">Caerostris extrusa</name>
    <name type="common">Bark spider</name>
    <name type="synonym">Caerostris bankana</name>
    <dbReference type="NCBI Taxonomy" id="172846"/>
    <lineage>
        <taxon>Eukaryota</taxon>
        <taxon>Metazoa</taxon>
        <taxon>Ecdysozoa</taxon>
        <taxon>Arthropoda</taxon>
        <taxon>Chelicerata</taxon>
        <taxon>Arachnida</taxon>
        <taxon>Araneae</taxon>
        <taxon>Araneomorphae</taxon>
        <taxon>Entelegynae</taxon>
        <taxon>Araneoidea</taxon>
        <taxon>Araneidae</taxon>
        <taxon>Caerostris</taxon>
    </lineage>
</organism>
<proteinExistence type="predicted"/>
<accession>A0AAV4Y3W8</accession>
<dbReference type="AlphaFoldDB" id="A0AAV4Y3W8"/>
<name>A0AAV4Y3W8_CAEEX</name>
<gene>
    <name evidence="1" type="ORF">CEXT_127021</name>
</gene>
<evidence type="ECO:0000313" key="1">
    <source>
        <dbReference type="EMBL" id="GIZ01121.1"/>
    </source>
</evidence>
<keyword evidence="2" id="KW-1185">Reference proteome</keyword>
<reference evidence="1 2" key="1">
    <citation type="submission" date="2021-06" db="EMBL/GenBank/DDBJ databases">
        <title>Caerostris extrusa draft genome.</title>
        <authorList>
            <person name="Kono N."/>
            <person name="Arakawa K."/>
        </authorList>
    </citation>
    <scope>NUCLEOTIDE SEQUENCE [LARGE SCALE GENOMIC DNA]</scope>
</reference>
<evidence type="ECO:0000313" key="2">
    <source>
        <dbReference type="Proteomes" id="UP001054945"/>
    </source>
</evidence>
<dbReference type="EMBL" id="BPLR01001257">
    <property type="protein sequence ID" value="GIZ01121.1"/>
    <property type="molecule type" value="Genomic_DNA"/>
</dbReference>
<protein>
    <submittedName>
        <fullName evidence="1">Uncharacterized protein</fullName>
    </submittedName>
</protein>
<sequence length="159" mass="17747">MSQQVSHLCFETWNNSNIISSTELHNHPLYLQEPLAIFIPRVSMTKSLSTLGTIKASPCRTMGEGGVQDLPLRQCFALVLFRLQIRLEQMVHLGESRQDDSGRLEGTMGNGPLSKWPVWKLLGFDCILESFCLACSGGVIEHLCLCGFRNVGSLCSNFW</sequence>